<keyword evidence="3" id="KW-0328">Glycosyltransferase</keyword>
<protein>
    <submittedName>
        <fullName evidence="3">Glycosyltransferase</fullName>
        <ecNumber evidence="3">2.4.-.-</ecNumber>
    </submittedName>
</protein>
<keyword evidence="1" id="KW-1133">Transmembrane helix</keyword>
<dbReference type="InterPro" id="IPR029044">
    <property type="entry name" value="Nucleotide-diphossugar_trans"/>
</dbReference>
<dbReference type="Proteomes" id="UP000678237">
    <property type="component" value="Unassembled WGS sequence"/>
</dbReference>
<keyword evidence="1" id="KW-0812">Transmembrane</keyword>
<evidence type="ECO:0000313" key="3">
    <source>
        <dbReference type="EMBL" id="MBS3063652.1"/>
    </source>
</evidence>
<dbReference type="PANTHER" id="PTHR48090:SF7">
    <property type="entry name" value="RFBJ PROTEIN"/>
    <property type="match status" value="1"/>
</dbReference>
<feature type="domain" description="Glycosyltransferase 2-like" evidence="2">
    <location>
        <begin position="4"/>
        <end position="132"/>
    </location>
</feature>
<accession>A0A8T4LCH2</accession>
<dbReference type="Gene3D" id="3.90.550.10">
    <property type="entry name" value="Spore Coat Polysaccharide Biosynthesis Protein SpsA, Chain A"/>
    <property type="match status" value="1"/>
</dbReference>
<comment type="caution">
    <text evidence="3">The sequence shown here is derived from an EMBL/GenBank/DDBJ whole genome shotgun (WGS) entry which is preliminary data.</text>
</comment>
<gene>
    <name evidence="3" type="ORF">J4203_07355</name>
</gene>
<name>A0A8T4LCH2_9ARCH</name>
<reference evidence="3" key="2">
    <citation type="submission" date="2021-05" db="EMBL/GenBank/DDBJ databases">
        <title>Protein family content uncovers lineage relationships and bacterial pathway maintenance mechanisms in DPANN archaea.</title>
        <authorList>
            <person name="Castelle C.J."/>
            <person name="Meheust R."/>
            <person name="Jaffe A.L."/>
            <person name="Seitz K."/>
            <person name="Gong X."/>
            <person name="Baker B.J."/>
            <person name="Banfield J.F."/>
        </authorList>
    </citation>
    <scope>NUCLEOTIDE SEQUENCE</scope>
    <source>
        <strain evidence="3">RIFCSPLOWO2_01_FULL_58_19</strain>
    </source>
</reference>
<reference evidence="3" key="1">
    <citation type="submission" date="2021-03" db="EMBL/GenBank/DDBJ databases">
        <authorList>
            <person name="Jaffe A."/>
        </authorList>
    </citation>
    <scope>NUCLEOTIDE SEQUENCE</scope>
    <source>
        <strain evidence="3">RIFCSPLOWO2_01_FULL_58_19</strain>
    </source>
</reference>
<proteinExistence type="predicted"/>
<keyword evidence="3" id="KW-0808">Transferase</keyword>
<evidence type="ECO:0000313" key="4">
    <source>
        <dbReference type="Proteomes" id="UP000678237"/>
    </source>
</evidence>
<evidence type="ECO:0000256" key="1">
    <source>
        <dbReference type="SAM" id="Phobius"/>
    </source>
</evidence>
<keyword evidence="1" id="KW-0472">Membrane</keyword>
<sequence>MSVSFLIPAHNEEKIIAHALRRLAQLRESVPSLQVLVGLDGCTDGTEEIVRGFSFADTVVFRERQGKHQVMEKLVSLARHEIVCVHDADWVFDCSAEEFRKLVTLFADPKCGGLGDWYSTTYTPQRMRENKDLLFLGDAWNTLFLAEFRYRRFVEKRAGKDVVSPNPAYPFFVNFFRKSAIGAQQTLADDAERLYQLQANGFDVLTFEPESRPYFKVCWERIGWMDYFRQRKRGFLAKRQVNQLYGQYKASLAGFYGPLFGYGLSQLPRVHRFKAILGFFWWWVLAGLAMAAAAFSQADTKTGWKLRYRR</sequence>
<dbReference type="EC" id="2.4.-.-" evidence="3"/>
<evidence type="ECO:0000259" key="2">
    <source>
        <dbReference type="Pfam" id="PF00535"/>
    </source>
</evidence>
<dbReference type="InterPro" id="IPR050256">
    <property type="entry name" value="Glycosyltransferase_2"/>
</dbReference>
<dbReference type="Pfam" id="PF00535">
    <property type="entry name" value="Glycos_transf_2"/>
    <property type="match status" value="1"/>
</dbReference>
<dbReference type="AlphaFoldDB" id="A0A8T4LCH2"/>
<dbReference type="GO" id="GO:0016757">
    <property type="term" value="F:glycosyltransferase activity"/>
    <property type="evidence" value="ECO:0007669"/>
    <property type="project" value="UniProtKB-KW"/>
</dbReference>
<dbReference type="PANTHER" id="PTHR48090">
    <property type="entry name" value="UNDECAPRENYL-PHOSPHATE 4-DEOXY-4-FORMAMIDO-L-ARABINOSE TRANSFERASE-RELATED"/>
    <property type="match status" value="1"/>
</dbReference>
<dbReference type="EMBL" id="JAGVWE010000006">
    <property type="protein sequence ID" value="MBS3063652.1"/>
    <property type="molecule type" value="Genomic_DNA"/>
</dbReference>
<feature type="transmembrane region" description="Helical" evidence="1">
    <location>
        <begin position="275"/>
        <end position="295"/>
    </location>
</feature>
<organism evidence="3 4">
    <name type="scientific">Candidatus Iainarchaeum sp</name>
    <dbReference type="NCBI Taxonomy" id="3101447"/>
    <lineage>
        <taxon>Archaea</taxon>
        <taxon>Candidatus Iainarchaeota</taxon>
        <taxon>Candidatus Iainarchaeia</taxon>
        <taxon>Candidatus Iainarchaeales</taxon>
        <taxon>Candidatus Iainarchaeaceae</taxon>
        <taxon>Candidatus Iainarchaeum</taxon>
    </lineage>
</organism>
<dbReference type="SUPFAM" id="SSF53448">
    <property type="entry name" value="Nucleotide-diphospho-sugar transferases"/>
    <property type="match status" value="1"/>
</dbReference>
<dbReference type="InterPro" id="IPR001173">
    <property type="entry name" value="Glyco_trans_2-like"/>
</dbReference>